<evidence type="ECO:0000256" key="1">
    <source>
        <dbReference type="SAM" id="Phobius"/>
    </source>
</evidence>
<feature type="transmembrane region" description="Helical" evidence="1">
    <location>
        <begin position="134"/>
        <end position="157"/>
    </location>
</feature>
<comment type="caution">
    <text evidence="2">The sequence shown here is derived from an EMBL/GenBank/DDBJ whole genome shotgun (WGS) entry which is preliminary data.</text>
</comment>
<dbReference type="RefSeq" id="WP_179755102.1">
    <property type="nucleotide sequence ID" value="NZ_JACCBU010000001.1"/>
</dbReference>
<protein>
    <recommendedName>
        <fullName evidence="4">DUF998 domain-containing protein</fullName>
    </recommendedName>
</protein>
<reference evidence="2 3" key="1">
    <citation type="submission" date="2020-07" db="EMBL/GenBank/DDBJ databases">
        <title>Sequencing the genomes of 1000 actinobacteria strains.</title>
        <authorList>
            <person name="Klenk H.-P."/>
        </authorList>
    </citation>
    <scope>NUCLEOTIDE SEQUENCE [LARGE SCALE GENOMIC DNA]</scope>
    <source>
        <strain evidence="2 3">DSM 22083</strain>
    </source>
</reference>
<dbReference type="AlphaFoldDB" id="A0A7Y9IBA2"/>
<feature type="transmembrane region" description="Helical" evidence="1">
    <location>
        <begin position="95"/>
        <end position="114"/>
    </location>
</feature>
<feature type="transmembrane region" description="Helical" evidence="1">
    <location>
        <begin position="188"/>
        <end position="204"/>
    </location>
</feature>
<keyword evidence="1" id="KW-1133">Transmembrane helix</keyword>
<proteinExistence type="predicted"/>
<feature type="transmembrane region" description="Helical" evidence="1">
    <location>
        <begin position="12"/>
        <end position="36"/>
    </location>
</feature>
<feature type="transmembrane region" description="Helical" evidence="1">
    <location>
        <begin position="164"/>
        <end position="182"/>
    </location>
</feature>
<keyword evidence="3" id="KW-1185">Reference proteome</keyword>
<accession>A0A7Y9IBA2</accession>
<name>A0A7Y9IBA2_9ACTN</name>
<evidence type="ECO:0008006" key="4">
    <source>
        <dbReference type="Google" id="ProtNLM"/>
    </source>
</evidence>
<evidence type="ECO:0000313" key="2">
    <source>
        <dbReference type="EMBL" id="NYE73540.1"/>
    </source>
</evidence>
<gene>
    <name evidence="2" type="ORF">BKA15_004869</name>
</gene>
<dbReference type="Proteomes" id="UP000569914">
    <property type="component" value="Unassembled WGS sequence"/>
</dbReference>
<dbReference type="EMBL" id="JACCBU010000001">
    <property type="protein sequence ID" value="NYE73540.1"/>
    <property type="molecule type" value="Genomic_DNA"/>
</dbReference>
<evidence type="ECO:0000313" key="3">
    <source>
        <dbReference type="Proteomes" id="UP000569914"/>
    </source>
</evidence>
<keyword evidence="1" id="KW-0812">Transmembrane</keyword>
<organism evidence="2 3">
    <name type="scientific">Microlunatus parietis</name>
    <dbReference type="NCBI Taxonomy" id="682979"/>
    <lineage>
        <taxon>Bacteria</taxon>
        <taxon>Bacillati</taxon>
        <taxon>Actinomycetota</taxon>
        <taxon>Actinomycetes</taxon>
        <taxon>Propionibacteriales</taxon>
        <taxon>Propionibacteriaceae</taxon>
        <taxon>Microlunatus</taxon>
    </lineage>
</organism>
<keyword evidence="1" id="KW-0472">Membrane</keyword>
<sequence length="205" mass="21386">MIMVLEVAGRTAPRIAGVLLVLAFVCFVIGAIVPLVGPRGNPSIFSLPVREQLLAVAGAEAGWRLANLLMGLAIVLLAGGMTIMTALLGRSGAVVLSRIGLAGLLIAAALWLGVTGYRSGVVRPGFETFADWSVWLIRGYLMLGCLSLAALSGALIMTSLTPAWVGWVALALSVAPLLQLMITGDTLPGFHYFPALLIGVVLLLR</sequence>
<feature type="transmembrane region" description="Helical" evidence="1">
    <location>
        <begin position="68"/>
        <end position="88"/>
    </location>
</feature>